<dbReference type="Proteomes" id="UP001066276">
    <property type="component" value="Chromosome 3_1"/>
</dbReference>
<dbReference type="AlphaFoldDB" id="A0AAV7UHJ8"/>
<gene>
    <name evidence="1" type="ORF">NDU88_005276</name>
</gene>
<evidence type="ECO:0000313" key="2">
    <source>
        <dbReference type="Proteomes" id="UP001066276"/>
    </source>
</evidence>
<sequence>MGSLWAVRGASGAQDIILPSRVVSAEKLSPKARCESCSVTPSSTYKFAITTRNLSAGLQRCLKGFVRGSTRGIPRGAAQPDLHTKPWMPGRKNTLLLLVTEQAHGWWIT</sequence>
<organism evidence="1 2">
    <name type="scientific">Pleurodeles waltl</name>
    <name type="common">Iberian ribbed newt</name>
    <dbReference type="NCBI Taxonomy" id="8319"/>
    <lineage>
        <taxon>Eukaryota</taxon>
        <taxon>Metazoa</taxon>
        <taxon>Chordata</taxon>
        <taxon>Craniata</taxon>
        <taxon>Vertebrata</taxon>
        <taxon>Euteleostomi</taxon>
        <taxon>Amphibia</taxon>
        <taxon>Batrachia</taxon>
        <taxon>Caudata</taxon>
        <taxon>Salamandroidea</taxon>
        <taxon>Salamandridae</taxon>
        <taxon>Pleurodelinae</taxon>
        <taxon>Pleurodeles</taxon>
    </lineage>
</organism>
<protein>
    <submittedName>
        <fullName evidence="1">Uncharacterized protein</fullName>
    </submittedName>
</protein>
<comment type="caution">
    <text evidence="1">The sequence shown here is derived from an EMBL/GenBank/DDBJ whole genome shotgun (WGS) entry which is preliminary data.</text>
</comment>
<keyword evidence="2" id="KW-1185">Reference proteome</keyword>
<proteinExistence type="predicted"/>
<accession>A0AAV7UHJ8</accession>
<reference evidence="1" key="1">
    <citation type="journal article" date="2022" name="bioRxiv">
        <title>Sequencing and chromosome-scale assembly of the giantPleurodeles waltlgenome.</title>
        <authorList>
            <person name="Brown T."/>
            <person name="Elewa A."/>
            <person name="Iarovenko S."/>
            <person name="Subramanian E."/>
            <person name="Araus A.J."/>
            <person name="Petzold A."/>
            <person name="Susuki M."/>
            <person name="Suzuki K.-i.T."/>
            <person name="Hayashi T."/>
            <person name="Toyoda A."/>
            <person name="Oliveira C."/>
            <person name="Osipova E."/>
            <person name="Leigh N.D."/>
            <person name="Simon A."/>
            <person name="Yun M.H."/>
        </authorList>
    </citation>
    <scope>NUCLEOTIDE SEQUENCE</scope>
    <source>
        <strain evidence="1">20211129_DDA</strain>
        <tissue evidence="1">Liver</tissue>
    </source>
</reference>
<name>A0AAV7UHJ8_PLEWA</name>
<dbReference type="EMBL" id="JANPWB010000005">
    <property type="protein sequence ID" value="KAJ1188515.1"/>
    <property type="molecule type" value="Genomic_DNA"/>
</dbReference>
<evidence type="ECO:0000313" key="1">
    <source>
        <dbReference type="EMBL" id="KAJ1188515.1"/>
    </source>
</evidence>
<dbReference type="Gene3D" id="2.40.490.10">
    <property type="entry name" value="Newcastle disease virus like domain"/>
    <property type="match status" value="1"/>
</dbReference>